<feature type="compositionally biased region" description="Acidic residues" evidence="7">
    <location>
        <begin position="163"/>
        <end position="178"/>
    </location>
</feature>
<comment type="subcellular location">
    <subcellularLocation>
        <location evidence="6">Cytoplasm</location>
    </subcellularLocation>
</comment>
<feature type="compositionally biased region" description="Low complexity" evidence="7">
    <location>
        <begin position="92"/>
        <end position="129"/>
    </location>
</feature>
<dbReference type="InterPro" id="IPR039247">
    <property type="entry name" value="KhpB"/>
</dbReference>
<evidence type="ECO:0000256" key="4">
    <source>
        <dbReference type="ARBA" id="ARBA00023186"/>
    </source>
</evidence>
<keyword evidence="5 6" id="KW-0961">Cell wall biogenesis/degradation</keyword>
<dbReference type="SMART" id="SM01245">
    <property type="entry name" value="Jag_N"/>
    <property type="match status" value="1"/>
</dbReference>
<name>I2PZE2_9BACT</name>
<dbReference type="InterPro" id="IPR032782">
    <property type="entry name" value="KhpB_N"/>
</dbReference>
<dbReference type="HOGENOM" id="CLU_042512_0_0_7"/>
<keyword evidence="1 6" id="KW-0963">Cytoplasm</keyword>
<dbReference type="Pfam" id="PF01424">
    <property type="entry name" value="R3H"/>
    <property type="match status" value="1"/>
</dbReference>
<accession>I2PZE2</accession>
<feature type="compositionally biased region" description="Basic and acidic residues" evidence="7">
    <location>
        <begin position="186"/>
        <end position="202"/>
    </location>
</feature>
<evidence type="ECO:0000256" key="6">
    <source>
        <dbReference type="HAMAP-Rule" id="MF_00867"/>
    </source>
</evidence>
<dbReference type="Pfam" id="PF13083">
    <property type="entry name" value="KH_KhpA-B"/>
    <property type="match status" value="1"/>
</dbReference>
<evidence type="ECO:0000256" key="2">
    <source>
        <dbReference type="ARBA" id="ARBA00022884"/>
    </source>
</evidence>
<feature type="domain" description="R3H" evidence="8">
    <location>
        <begin position="297"/>
        <end position="363"/>
    </location>
</feature>
<dbReference type="AlphaFoldDB" id="I2PZE2"/>
<keyword evidence="2 6" id="KW-0694">RNA-binding</keyword>
<protein>
    <recommendedName>
        <fullName evidence="6">RNA-binding protein KhpB</fullName>
    </recommendedName>
    <alternativeName>
        <fullName evidence="6">RNA-binding protein EloR</fullName>
    </alternativeName>
</protein>
<organism evidence="9">
    <name type="scientific">Desulfovibrio sp. U5L</name>
    <dbReference type="NCBI Taxonomy" id="596152"/>
    <lineage>
        <taxon>Bacteria</taxon>
        <taxon>Pseudomonadati</taxon>
        <taxon>Thermodesulfobacteriota</taxon>
        <taxon>Desulfovibrionia</taxon>
        <taxon>Desulfovibrionales</taxon>
        <taxon>Desulfovibrionaceae</taxon>
        <taxon>Desulfovibrio</taxon>
    </lineage>
</organism>
<dbReference type="OrthoDB" id="9794483at2"/>
<evidence type="ECO:0000256" key="1">
    <source>
        <dbReference type="ARBA" id="ARBA00022490"/>
    </source>
</evidence>
<dbReference type="PROSITE" id="PS51061">
    <property type="entry name" value="R3H"/>
    <property type="match status" value="1"/>
</dbReference>
<dbReference type="GO" id="GO:0005737">
    <property type="term" value="C:cytoplasm"/>
    <property type="evidence" value="ECO:0007669"/>
    <property type="project" value="UniProtKB-SubCell"/>
</dbReference>
<keyword evidence="4 6" id="KW-0143">Chaperone</keyword>
<dbReference type="SUPFAM" id="SSF82708">
    <property type="entry name" value="R3H domain"/>
    <property type="match status" value="1"/>
</dbReference>
<dbReference type="SMART" id="SM00393">
    <property type="entry name" value="R3H"/>
    <property type="match status" value="1"/>
</dbReference>
<dbReference type="InterPro" id="IPR036867">
    <property type="entry name" value="R3H_dom_sf"/>
</dbReference>
<evidence type="ECO:0000256" key="7">
    <source>
        <dbReference type="SAM" id="MobiDB-lite"/>
    </source>
</evidence>
<dbReference type="Gene3D" id="3.30.30.80">
    <property type="entry name" value="probable RNA-binding protein from clostridium symbiosum atcc 14940"/>
    <property type="match status" value="1"/>
</dbReference>
<feature type="compositionally biased region" description="Basic and acidic residues" evidence="7">
    <location>
        <begin position="70"/>
        <end position="84"/>
    </location>
</feature>
<dbReference type="GO" id="GO:0009252">
    <property type="term" value="P:peptidoglycan biosynthetic process"/>
    <property type="evidence" value="ECO:0007669"/>
    <property type="project" value="UniProtKB-UniRule"/>
</dbReference>
<reference evidence="9" key="1">
    <citation type="submission" date="2011-11" db="EMBL/GenBank/DDBJ databases">
        <title>Improved High-Quality Draft sequence of Desulfovibrio sp. U5L.</title>
        <authorList>
            <consortium name="US DOE Joint Genome Institute"/>
            <person name="Lucas S."/>
            <person name="Han J."/>
            <person name="Lapidus A."/>
            <person name="Cheng J.-F."/>
            <person name="Goodwin L."/>
            <person name="Pitluck S."/>
            <person name="Peters L."/>
            <person name="Ovchinnikova G."/>
            <person name="Held B."/>
            <person name="Detter J.C."/>
            <person name="Han C."/>
            <person name="Tapia R."/>
            <person name="Land M."/>
            <person name="Hauser L."/>
            <person name="Kyrpides N."/>
            <person name="Ivanova N."/>
            <person name="Pagani I."/>
            <person name="Gabster J."/>
            <person name="Walker C."/>
            <person name="Stolyar S."/>
            <person name="Stahl D."/>
            <person name="Arkin A."/>
            <person name="Dehal P."/>
            <person name="Hazen T."/>
            <person name="Woyke T."/>
        </authorList>
    </citation>
    <scope>NUCLEOTIDE SEQUENCE [LARGE SCALE GENOMIC DNA]</scope>
    <source>
        <strain evidence="9">U5L</strain>
    </source>
</reference>
<dbReference type="InterPro" id="IPR001374">
    <property type="entry name" value="R3H_dom"/>
</dbReference>
<evidence type="ECO:0000259" key="8">
    <source>
        <dbReference type="PROSITE" id="PS51061"/>
    </source>
</evidence>
<dbReference type="CDD" id="cd02644">
    <property type="entry name" value="R3H_jag"/>
    <property type="match status" value="1"/>
</dbReference>
<feature type="region of interest" description="Disordered" evidence="7">
    <location>
        <begin position="342"/>
        <end position="376"/>
    </location>
</feature>
<comment type="subunit">
    <text evidence="6">Forms a complex with KhpA.</text>
</comment>
<dbReference type="PANTHER" id="PTHR35800">
    <property type="entry name" value="PROTEIN JAG"/>
    <property type="match status" value="1"/>
</dbReference>
<sequence>MSEFRTFSGKTVDEAMEEACRYFGAPREKLEVEILSGGSSGIFGLVGKKKAEVRARIREEINLLQQDRNGQGRRENGSRNDKPRAPRPPRQSAPAEAPAAEAPAPAAVSEAQAAPAEPAVIEAAPAAAADTVDTPPPSRPEPAARPKPAPVAPITQDAKDESLGEEDDFDEDDDEDQAETSAAERGGSRRDPRAPREERRPAAPETPPQPMTPELEALVREVMVQMLDGILGQSPEFEITGHSERVSVLIFDEENSGLLIGREGQTLSSIQYLVNRIVIRRHGSPVKVQINTGEYRERQDDNLRKMAIFLADKAKTLGRPQSTKPLSSYHRRVVHLALQEDESISTRSKGEGPLKRVLIVPRGGRGGEVQNNQRSQ</sequence>
<feature type="region of interest" description="Jag_N domain" evidence="6">
    <location>
        <begin position="6"/>
        <end position="56"/>
    </location>
</feature>
<gene>
    <name evidence="6" type="primary">khpB</name>
    <name evidence="6" type="synonym">eloR</name>
    <name evidence="9" type="ORF">DesU5LDRAFT_1201</name>
</gene>
<evidence type="ECO:0000256" key="3">
    <source>
        <dbReference type="ARBA" id="ARBA00022960"/>
    </source>
</evidence>
<dbReference type="GO" id="GO:0008360">
    <property type="term" value="P:regulation of cell shape"/>
    <property type="evidence" value="ECO:0007669"/>
    <property type="project" value="UniProtKB-KW"/>
</dbReference>
<dbReference type="NCBIfam" id="NF041568">
    <property type="entry name" value="Jag_EloR"/>
    <property type="match status" value="1"/>
</dbReference>
<feature type="region of interest" description="Disordered" evidence="7">
    <location>
        <begin position="62"/>
        <end position="213"/>
    </location>
</feature>
<dbReference type="PANTHER" id="PTHR35800:SF1">
    <property type="entry name" value="RNA-BINDING PROTEIN KHPB"/>
    <property type="match status" value="1"/>
</dbReference>
<dbReference type="InterPro" id="IPR015946">
    <property type="entry name" value="KH_dom-like_a/b"/>
</dbReference>
<feature type="compositionally biased region" description="Pro residues" evidence="7">
    <location>
        <begin position="134"/>
        <end position="151"/>
    </location>
</feature>
<dbReference type="InterPro" id="IPR038008">
    <property type="entry name" value="Jag_KH"/>
</dbReference>
<dbReference type="STRING" id="596152.DesU5LDRAFT_1201"/>
<dbReference type="EMBL" id="JH600068">
    <property type="protein sequence ID" value="EIG52898.1"/>
    <property type="molecule type" value="Genomic_DNA"/>
</dbReference>
<dbReference type="Pfam" id="PF14804">
    <property type="entry name" value="Jag_N"/>
    <property type="match status" value="1"/>
</dbReference>
<dbReference type="HAMAP" id="MF_00867">
    <property type="entry name" value="KhpB"/>
    <property type="match status" value="1"/>
</dbReference>
<dbReference type="CDD" id="cd02414">
    <property type="entry name" value="KH-II_Jag"/>
    <property type="match status" value="1"/>
</dbReference>
<dbReference type="InterPro" id="IPR038247">
    <property type="entry name" value="Jag_N_dom_sf"/>
</dbReference>
<dbReference type="Gene3D" id="3.30.1370.50">
    <property type="entry name" value="R3H-like domain"/>
    <property type="match status" value="1"/>
</dbReference>
<dbReference type="eggNOG" id="COG1847">
    <property type="taxonomic scope" value="Bacteria"/>
</dbReference>
<evidence type="ECO:0000313" key="9">
    <source>
        <dbReference type="EMBL" id="EIG52898.1"/>
    </source>
</evidence>
<dbReference type="InterPro" id="IPR034079">
    <property type="entry name" value="R3H_KhpB"/>
</dbReference>
<keyword evidence="3 6" id="KW-0133">Cell shape</keyword>
<dbReference type="Gene3D" id="3.30.300.20">
    <property type="match status" value="1"/>
</dbReference>
<evidence type="ECO:0000256" key="5">
    <source>
        <dbReference type="ARBA" id="ARBA00023316"/>
    </source>
</evidence>
<dbReference type="GO" id="GO:0071555">
    <property type="term" value="P:cell wall organization"/>
    <property type="evidence" value="ECO:0007669"/>
    <property type="project" value="UniProtKB-KW"/>
</dbReference>
<proteinExistence type="inferred from homology"/>
<comment type="function">
    <text evidence="6">A probable RNA chaperone. Forms a complex with KhpA which binds to cellular RNA and controls its expression. Plays a role in peptidoglycan (PG) homeostasis and cell length regulation.</text>
</comment>
<comment type="domain">
    <text evidence="6">Has an N-terminal Jag-N domain and 2 RNA-binding domains (KH and R3H).</text>
</comment>
<comment type="similarity">
    <text evidence="6">Belongs to the KhpB RNA-binding protein family.</text>
</comment>
<dbReference type="GO" id="GO:0003723">
    <property type="term" value="F:RNA binding"/>
    <property type="evidence" value="ECO:0007669"/>
    <property type="project" value="UniProtKB-UniRule"/>
</dbReference>